<keyword evidence="7 8" id="KW-0472">Membrane</keyword>
<dbReference type="AlphaFoldDB" id="A0A2R5LKW7"/>
<dbReference type="GO" id="GO:0019915">
    <property type="term" value="P:lipid storage"/>
    <property type="evidence" value="ECO:0007669"/>
    <property type="project" value="InterPro"/>
</dbReference>
<evidence type="ECO:0000256" key="4">
    <source>
        <dbReference type="ARBA" id="ARBA00022824"/>
    </source>
</evidence>
<evidence type="ECO:0000256" key="7">
    <source>
        <dbReference type="ARBA" id="ARBA00023136"/>
    </source>
</evidence>
<dbReference type="PANTHER" id="PTHR23129">
    <property type="entry name" value="ACYL-COENZYME A DIPHOSPHATASE FITM2"/>
    <property type="match status" value="1"/>
</dbReference>
<dbReference type="PANTHER" id="PTHR23129:SF0">
    <property type="entry name" value="ACYL-COENZYME A DIPHOSPHATASE FITM2"/>
    <property type="match status" value="1"/>
</dbReference>
<feature type="transmembrane region" description="Helical" evidence="8">
    <location>
        <begin position="134"/>
        <end position="153"/>
    </location>
</feature>
<evidence type="ECO:0000256" key="1">
    <source>
        <dbReference type="ARBA" id="ARBA00004477"/>
    </source>
</evidence>
<protein>
    <submittedName>
        <fullName evidence="9">Putative inositol phospholipid synthesis protein scs3p</fullName>
    </submittedName>
</protein>
<evidence type="ECO:0000256" key="5">
    <source>
        <dbReference type="ARBA" id="ARBA00022989"/>
    </source>
</evidence>
<proteinExistence type="inferred from homology"/>
<dbReference type="EMBL" id="GGLE01005969">
    <property type="protein sequence ID" value="MBY10095.1"/>
    <property type="molecule type" value="Transcribed_RNA"/>
</dbReference>
<evidence type="ECO:0000313" key="9">
    <source>
        <dbReference type="EMBL" id="MBY10095.1"/>
    </source>
</evidence>
<dbReference type="InterPro" id="IPR046401">
    <property type="entry name" value="FITM1/2"/>
</dbReference>
<name>A0A2R5LKW7_9ACAR</name>
<dbReference type="GO" id="GO:0008654">
    <property type="term" value="P:phospholipid biosynthetic process"/>
    <property type="evidence" value="ECO:0007669"/>
    <property type="project" value="TreeGrafter"/>
</dbReference>
<dbReference type="InterPro" id="IPR019388">
    <property type="entry name" value="FIT"/>
</dbReference>
<dbReference type="GO" id="GO:0010945">
    <property type="term" value="F:coenzyme A diphosphatase activity"/>
    <property type="evidence" value="ECO:0007669"/>
    <property type="project" value="InterPro"/>
</dbReference>
<dbReference type="Pfam" id="PF10261">
    <property type="entry name" value="FIT"/>
    <property type="match status" value="1"/>
</dbReference>
<keyword evidence="3" id="KW-0378">Hydrolase</keyword>
<dbReference type="GO" id="GO:0034389">
    <property type="term" value="P:lipid droplet organization"/>
    <property type="evidence" value="ECO:0007669"/>
    <property type="project" value="InterPro"/>
</dbReference>
<keyword evidence="5 8" id="KW-1133">Transmembrane helix</keyword>
<feature type="transmembrane region" description="Helical" evidence="8">
    <location>
        <begin position="50"/>
        <end position="72"/>
    </location>
</feature>
<comment type="subcellular location">
    <subcellularLocation>
        <location evidence="1">Endoplasmic reticulum membrane</location>
        <topology evidence="1">Multi-pass membrane protein</topology>
    </subcellularLocation>
</comment>
<keyword evidence="4" id="KW-0256">Endoplasmic reticulum</keyword>
<evidence type="ECO:0000256" key="6">
    <source>
        <dbReference type="ARBA" id="ARBA00023098"/>
    </source>
</evidence>
<keyword evidence="2 8" id="KW-0812">Transmembrane</keyword>
<dbReference type="HAMAP" id="MF_03230">
    <property type="entry name" value="FITM2"/>
    <property type="match status" value="1"/>
</dbReference>
<feature type="transmembrane region" description="Helical" evidence="8">
    <location>
        <begin position="235"/>
        <end position="253"/>
    </location>
</feature>
<organism evidence="9">
    <name type="scientific">Ornithodoros turicata</name>
    <dbReference type="NCBI Taxonomy" id="34597"/>
    <lineage>
        <taxon>Eukaryota</taxon>
        <taxon>Metazoa</taxon>
        <taxon>Ecdysozoa</taxon>
        <taxon>Arthropoda</taxon>
        <taxon>Chelicerata</taxon>
        <taxon>Arachnida</taxon>
        <taxon>Acari</taxon>
        <taxon>Parasitiformes</taxon>
        <taxon>Ixodida</taxon>
        <taxon>Ixodoidea</taxon>
        <taxon>Argasidae</taxon>
        <taxon>Ornithodorinae</taxon>
        <taxon>Ornithodoros</taxon>
    </lineage>
</organism>
<evidence type="ECO:0000256" key="8">
    <source>
        <dbReference type="SAM" id="Phobius"/>
    </source>
</evidence>
<dbReference type="GO" id="GO:0005789">
    <property type="term" value="C:endoplasmic reticulum membrane"/>
    <property type="evidence" value="ECO:0007669"/>
    <property type="project" value="UniProtKB-SubCell"/>
</dbReference>
<feature type="transmembrane region" description="Helical" evidence="8">
    <location>
        <begin position="92"/>
        <end position="113"/>
    </location>
</feature>
<keyword evidence="6" id="KW-0443">Lipid metabolism</keyword>
<feature type="transmembrane region" description="Helical" evidence="8">
    <location>
        <begin position="20"/>
        <end position="38"/>
    </location>
</feature>
<sequence>MVGLYVCRSVVLIEPEVKVPVYLGILLFGSVVCDFLPLPRTYFSRKENIFNAYFVKLGWGWTLVVVGLFVYLSARVYCCGDRNLVKRHMFRLAIGTAVWFISINSFLLLEFYTGRCTSDKYGSRSACIKSGYRWLGFDISGHSFLLIYCNLLIMEEAKSLRGWEKIGEMIRNEKFDEDSPLKEIPEEKLVVLREEYSKLTPYIRYLFVGMTFLSILWDVMLVCTVIYFHTMVQKVSGGIIAVLLWFVTYRLLYTLPWSPGLPGKGLVKYNDVGARKWGTQRSNHLQAWRVNRS</sequence>
<evidence type="ECO:0000256" key="3">
    <source>
        <dbReference type="ARBA" id="ARBA00022801"/>
    </source>
</evidence>
<reference evidence="9" key="1">
    <citation type="submission" date="2018-03" db="EMBL/GenBank/DDBJ databases">
        <title>The relapsing fever spirochete Borrelia turicatae persists in the highly oxidative environment of its soft-bodied tick vector.</title>
        <authorList>
            <person name="Bourret T.J."/>
            <person name="Boyle W.K."/>
            <person name="Valenzuela J.G."/>
            <person name="Oliveira F."/>
            <person name="Lopez J.E."/>
        </authorList>
    </citation>
    <scope>NUCLEOTIDE SEQUENCE</scope>
    <source>
        <strain evidence="9">Kansas strain/isolate</strain>
        <tissue evidence="9">Salivary glands</tissue>
    </source>
</reference>
<feature type="transmembrane region" description="Helical" evidence="8">
    <location>
        <begin position="202"/>
        <end position="228"/>
    </location>
</feature>
<accession>A0A2R5LKW7</accession>
<evidence type="ECO:0000256" key="2">
    <source>
        <dbReference type="ARBA" id="ARBA00022692"/>
    </source>
</evidence>